<proteinExistence type="inferred from homology"/>
<dbReference type="InterPro" id="IPR050644">
    <property type="entry name" value="PG_Glycine_Bridge_Synth"/>
</dbReference>
<comment type="similarity">
    <text evidence="2">Belongs to the FemABX family.</text>
</comment>
<dbReference type="PROSITE" id="PS51191">
    <property type="entry name" value="FEMABX"/>
    <property type="match status" value="1"/>
</dbReference>
<evidence type="ECO:0000256" key="5">
    <source>
        <dbReference type="ARBA" id="ARBA00022984"/>
    </source>
</evidence>
<keyword evidence="7" id="KW-0961">Cell wall biogenesis/degradation</keyword>
<evidence type="ECO:0000256" key="3">
    <source>
        <dbReference type="ARBA" id="ARBA00022679"/>
    </source>
</evidence>
<evidence type="ECO:0000256" key="8">
    <source>
        <dbReference type="ARBA" id="ARBA00039074"/>
    </source>
</evidence>
<keyword evidence="6" id="KW-0012">Acyltransferase</keyword>
<dbReference type="EC" id="2.3.2.16" evidence="8"/>
<dbReference type="PANTHER" id="PTHR36174">
    <property type="entry name" value="LIPID II:GLYCINE GLYCYLTRANSFERASE"/>
    <property type="match status" value="1"/>
</dbReference>
<reference evidence="13 14" key="1">
    <citation type="journal article" date="2023" name="Int. J. Syst. Evol. Microbiol.">
        <title>Streptococcus sciuri sp. nov., Staphylococcus marylandisciuri sp. nov. and Staphylococcus americanisciuri sp. nov., isolated from faeces of eastern grey squirrel (Sciurus carolinensis).</title>
        <authorList>
            <person name="Volokhov D.V."/>
            <person name="Zagorodnyaya T.A."/>
            <person name="Furtak V.A."/>
            <person name="Nattanmai G."/>
            <person name="Randall L."/>
            <person name="Jose S."/>
            <person name="Gao Y."/>
            <person name="Eisenberg T."/>
            <person name="Delmonte P."/>
            <person name="Blom J."/>
            <person name="Mitchell K.K."/>
        </authorList>
    </citation>
    <scope>NUCLEOTIDE SEQUENCE [LARGE SCALE GENOMIC DNA]</scope>
    <source>
        <strain evidence="13 14">GRT3</strain>
    </source>
</reference>
<evidence type="ECO:0000256" key="2">
    <source>
        <dbReference type="ARBA" id="ARBA00009943"/>
    </source>
</evidence>
<comment type="catalytic activity">
    <reaction evidence="11">
        <text>beta-D-GlcNAc-(1-&gt;4)-Mur2Ac(oyl-L-Ala-D-isoglutaminyl-L-Lys-D-Ala-D-Ala)-di-trans,octa-cis-undecaprenyl diphosphate + glycyl-tRNA(Gly) = beta-D-GlcNAc-(1-&gt;4)-Mur2Ac(oyl-L-Ala-D-isoglutaminyl-L-Lys-(N(6)-Gly)-D-Ala-D-Ala)-di-trans,octa-cis-undecaprenyl diphosphate + tRNA(Gly) + H(+)</text>
        <dbReference type="Rhea" id="RHEA:30435"/>
        <dbReference type="Rhea" id="RHEA-COMP:9664"/>
        <dbReference type="Rhea" id="RHEA-COMP:9683"/>
        <dbReference type="ChEBI" id="CHEBI:15378"/>
        <dbReference type="ChEBI" id="CHEBI:62233"/>
        <dbReference type="ChEBI" id="CHEBI:62234"/>
        <dbReference type="ChEBI" id="CHEBI:78442"/>
        <dbReference type="ChEBI" id="CHEBI:78522"/>
        <dbReference type="EC" id="2.3.2.16"/>
    </reaction>
</comment>
<dbReference type="Gene3D" id="3.40.630.30">
    <property type="match status" value="2"/>
</dbReference>
<evidence type="ECO:0000256" key="1">
    <source>
        <dbReference type="ARBA" id="ARBA00004496"/>
    </source>
</evidence>
<feature type="coiled-coil region" evidence="12">
    <location>
        <begin position="239"/>
        <end position="276"/>
    </location>
</feature>
<accession>A0ABT2F0N5</accession>
<evidence type="ECO:0000256" key="4">
    <source>
        <dbReference type="ARBA" id="ARBA00022960"/>
    </source>
</evidence>
<keyword evidence="14" id="KW-1185">Reference proteome</keyword>
<gene>
    <name evidence="13" type="ORF">NXS11_03770</name>
</gene>
<comment type="caution">
    <text evidence="13">The sequence shown here is derived from an EMBL/GenBank/DDBJ whole genome shotgun (WGS) entry which is preliminary data.</text>
</comment>
<dbReference type="Proteomes" id="UP001205609">
    <property type="component" value="Unassembled WGS sequence"/>
</dbReference>
<dbReference type="Gene3D" id="1.20.58.90">
    <property type="match status" value="1"/>
</dbReference>
<dbReference type="PANTHER" id="PTHR36174:SF1">
    <property type="entry name" value="LIPID II:GLYCINE GLYCYLTRANSFERASE"/>
    <property type="match status" value="1"/>
</dbReference>
<evidence type="ECO:0000313" key="13">
    <source>
        <dbReference type="EMBL" id="MCS4486008.1"/>
    </source>
</evidence>
<evidence type="ECO:0000256" key="11">
    <source>
        <dbReference type="ARBA" id="ARBA00048654"/>
    </source>
</evidence>
<dbReference type="RefSeq" id="WP_259199098.1">
    <property type="nucleotide sequence ID" value="NZ_JANUXY010000003.1"/>
</dbReference>
<dbReference type="EMBL" id="JANUXY010000003">
    <property type="protein sequence ID" value="MCS4486008.1"/>
    <property type="molecule type" value="Genomic_DNA"/>
</dbReference>
<keyword evidence="3" id="KW-0808">Transferase</keyword>
<evidence type="ECO:0000313" key="14">
    <source>
        <dbReference type="Proteomes" id="UP001205609"/>
    </source>
</evidence>
<dbReference type="InterPro" id="IPR016181">
    <property type="entry name" value="Acyl_CoA_acyltransferase"/>
</dbReference>
<sequence length="419" mass="48144">MKLMNITDQAHDAFVKSHPNGDLLQLTQWGETKKLTGWYTKRIAVGENNEIHGVAQLLFKKIPHTPFTLCYASRGFVVDYADQRAVKTLLVEAIHIAKQEKAYTIKIDPDVEVEQGMTVVQDLKGLGFRHKGFKDGLSKDYIQPRMTMITPIDKSDEELIKSFSTNNRTKVRAAMKRGTVVERAGREQLGIFADLMKETGERDGFLTRDISYFETIYDALHPDGDAELFLVKLNPVHVLEVLRAEKEQLKSEEAALLNKNQENKKVRNKLKDVQLQLPKKQEAITEMEALAQKHPEGVYLSGALLMFCGKKAYYLYGASSNHYRKFLPNHHMQFEMMKYARGKGATTFDFGGTDNAPDEDSEHYGLWQFKRMWGTYLSEKIGEFDYVLNPILYRAIEQFKPQLTKFKIKVVRKIKAHKK</sequence>
<evidence type="ECO:0000256" key="6">
    <source>
        <dbReference type="ARBA" id="ARBA00023315"/>
    </source>
</evidence>
<dbReference type="SUPFAM" id="SSF55729">
    <property type="entry name" value="Acyl-CoA N-acyltransferases (Nat)"/>
    <property type="match status" value="2"/>
</dbReference>
<evidence type="ECO:0000256" key="9">
    <source>
        <dbReference type="ARBA" id="ARBA00040679"/>
    </source>
</evidence>
<name>A0ABT2F0N5_9STAP</name>
<dbReference type="Pfam" id="PF02388">
    <property type="entry name" value="FemAB"/>
    <property type="match status" value="1"/>
</dbReference>
<evidence type="ECO:0000256" key="12">
    <source>
        <dbReference type="SAM" id="Coils"/>
    </source>
</evidence>
<organism evidence="13 14">
    <name type="scientific">Staphylococcus americanisciuri</name>
    <dbReference type="NCBI Taxonomy" id="2973940"/>
    <lineage>
        <taxon>Bacteria</taxon>
        <taxon>Bacillati</taxon>
        <taxon>Bacillota</taxon>
        <taxon>Bacilli</taxon>
        <taxon>Bacillales</taxon>
        <taxon>Staphylococcaceae</taxon>
        <taxon>Staphylococcus</taxon>
    </lineage>
</organism>
<evidence type="ECO:0000256" key="7">
    <source>
        <dbReference type="ARBA" id="ARBA00023316"/>
    </source>
</evidence>
<protein>
    <recommendedName>
        <fullName evidence="9">Lipid II:glycine glycyltransferase</fullName>
        <ecNumber evidence="8">2.3.2.16</ecNumber>
    </recommendedName>
    <alternativeName>
        <fullName evidence="10">Factor essential for expression of methicillin resistance X</fullName>
    </alternativeName>
</protein>
<evidence type="ECO:0000256" key="10">
    <source>
        <dbReference type="ARBA" id="ARBA00042933"/>
    </source>
</evidence>
<keyword evidence="12" id="KW-0175">Coiled coil</keyword>
<keyword evidence="5" id="KW-0573">Peptidoglycan synthesis</keyword>
<keyword evidence="4" id="KW-0133">Cell shape</keyword>
<comment type="subcellular location">
    <subcellularLocation>
        <location evidence="1">Cytoplasm</location>
    </subcellularLocation>
</comment>
<dbReference type="InterPro" id="IPR003447">
    <property type="entry name" value="FEMABX"/>
</dbReference>